<comment type="caution">
    <text evidence="1">The sequence shown here is derived from an EMBL/GenBank/DDBJ whole genome shotgun (WGS) entry which is preliminary data.</text>
</comment>
<name>A0ABP8XBF1_9MICO</name>
<reference evidence="2" key="1">
    <citation type="journal article" date="2019" name="Int. J. Syst. Evol. Microbiol.">
        <title>The Global Catalogue of Microorganisms (GCM) 10K type strain sequencing project: providing services to taxonomists for standard genome sequencing and annotation.</title>
        <authorList>
            <consortium name="The Broad Institute Genomics Platform"/>
            <consortium name="The Broad Institute Genome Sequencing Center for Infectious Disease"/>
            <person name="Wu L."/>
            <person name="Ma J."/>
        </authorList>
    </citation>
    <scope>NUCLEOTIDE SEQUENCE [LARGE SCALE GENOMIC DNA]</scope>
    <source>
        <strain evidence="2">JCM 17975</strain>
    </source>
</reference>
<keyword evidence="2" id="KW-1185">Reference proteome</keyword>
<accession>A0ABP8XBF1</accession>
<protein>
    <submittedName>
        <fullName evidence="1">Uncharacterized protein</fullName>
    </submittedName>
</protein>
<gene>
    <name evidence="1" type="ORF">GCM10023198_27060</name>
</gene>
<dbReference type="RefSeq" id="WP_253867837.1">
    <property type="nucleotide sequence ID" value="NZ_BAABHM010000011.1"/>
</dbReference>
<dbReference type="EMBL" id="BAABHM010000011">
    <property type="protein sequence ID" value="GAA4704062.1"/>
    <property type="molecule type" value="Genomic_DNA"/>
</dbReference>
<organism evidence="1 2">
    <name type="scientific">Promicromonospora umidemergens</name>
    <dbReference type="NCBI Taxonomy" id="629679"/>
    <lineage>
        <taxon>Bacteria</taxon>
        <taxon>Bacillati</taxon>
        <taxon>Actinomycetota</taxon>
        <taxon>Actinomycetes</taxon>
        <taxon>Micrococcales</taxon>
        <taxon>Promicromonosporaceae</taxon>
        <taxon>Promicromonospora</taxon>
    </lineage>
</organism>
<evidence type="ECO:0000313" key="2">
    <source>
        <dbReference type="Proteomes" id="UP001500843"/>
    </source>
</evidence>
<evidence type="ECO:0000313" key="1">
    <source>
        <dbReference type="EMBL" id="GAA4704062.1"/>
    </source>
</evidence>
<sequence length="97" mass="10570">MAFPPFYRRAFLNKRGFHAGAYVHADIEVTEGYSGDSPQRVDATLTVADCGRAAQLDFSAGDRAFARNALFKARLLKKVVDAFVESLEQAVDDAGLS</sequence>
<proteinExistence type="predicted"/>
<dbReference type="Proteomes" id="UP001500843">
    <property type="component" value="Unassembled WGS sequence"/>
</dbReference>